<evidence type="ECO:0000313" key="1">
    <source>
        <dbReference type="EMBL" id="AIJ08611.1"/>
    </source>
</evidence>
<accession>A0A076LL55</accession>
<dbReference type="AlphaFoldDB" id="A0A076LL55"/>
<dbReference type="EMBL" id="CP006664">
    <property type="protein sequence ID" value="AIJ08611.1"/>
    <property type="molecule type" value="Genomic_DNA"/>
</dbReference>
<organism evidence="1 2">
    <name type="scientific">Edwardsiella anguillarum ET080813</name>
    <dbReference type="NCBI Taxonomy" id="667120"/>
    <lineage>
        <taxon>Bacteria</taxon>
        <taxon>Pseudomonadati</taxon>
        <taxon>Pseudomonadota</taxon>
        <taxon>Gammaproteobacteria</taxon>
        <taxon>Enterobacterales</taxon>
        <taxon>Hafniaceae</taxon>
        <taxon>Edwardsiella</taxon>
    </lineage>
</organism>
<evidence type="ECO:0000313" key="2">
    <source>
        <dbReference type="Proteomes" id="UP000028681"/>
    </source>
</evidence>
<protein>
    <submittedName>
        <fullName evidence="1">Uncharacterized protein</fullName>
    </submittedName>
</protein>
<dbReference type="KEGG" id="ete:ETEE_2167"/>
<dbReference type="HOGENOM" id="CLU_3327350_0_0_6"/>
<proteinExistence type="predicted"/>
<gene>
    <name evidence="1" type="ORF">ETEE_2167</name>
</gene>
<name>A0A076LL55_9GAMM</name>
<dbReference type="Proteomes" id="UP000028681">
    <property type="component" value="Chromosome"/>
</dbReference>
<reference evidence="1 2" key="1">
    <citation type="journal article" date="2012" name="PLoS ONE">
        <title>Edwardsiella comparative phylogenomics reveal the new intra/inter-species taxonomic relationships, virulence evolution and niche adaptation mechanisms.</title>
        <authorList>
            <person name="Yang M."/>
            <person name="Lv Y."/>
            <person name="Xiao J."/>
            <person name="Wu H."/>
            <person name="Zheng H."/>
            <person name="Liu Q."/>
            <person name="Zhang Y."/>
            <person name="Wang Q."/>
        </authorList>
    </citation>
    <scope>NUCLEOTIDE SEQUENCE [LARGE SCALE GENOMIC DNA]</scope>
    <source>
        <strain evidence="2">080813</strain>
    </source>
</reference>
<sequence length="38" mass="4423">MGGVQSRIARLIHWVAELEIGARFLNFSNLEFYNVSKR</sequence>